<dbReference type="RefSeq" id="WP_306680976.1">
    <property type="nucleotide sequence ID" value="NZ_JAVDBT010000012.1"/>
</dbReference>
<evidence type="ECO:0000313" key="2">
    <source>
        <dbReference type="EMBL" id="MDQ2067272.1"/>
    </source>
</evidence>
<protein>
    <recommendedName>
        <fullName evidence="4">Lipoprotein</fullName>
    </recommendedName>
</protein>
<keyword evidence="3" id="KW-1185">Reference proteome</keyword>
<keyword evidence="1" id="KW-0732">Signal</keyword>
<name>A0ABU0VZT6_9RHOB</name>
<evidence type="ECO:0000256" key="1">
    <source>
        <dbReference type="SAM" id="SignalP"/>
    </source>
</evidence>
<comment type="caution">
    <text evidence="2">The sequence shown here is derived from an EMBL/GenBank/DDBJ whole genome shotgun (WGS) entry which is preliminary data.</text>
</comment>
<reference evidence="2 3" key="1">
    <citation type="submission" date="2023-08" db="EMBL/GenBank/DDBJ databases">
        <title>Characterization of two Paracoccaceae strains isolated from Phycosphere and proposal of Xinfangfangia lacusdiani sp. nov.</title>
        <authorList>
            <person name="Deng Y."/>
            <person name="Zhang Y.Q."/>
        </authorList>
    </citation>
    <scope>NUCLEOTIDE SEQUENCE [LARGE SCALE GENOMIC DNA]</scope>
    <source>
        <strain evidence="2 3">CPCC 101601</strain>
    </source>
</reference>
<dbReference type="Proteomes" id="UP001239680">
    <property type="component" value="Unassembled WGS sequence"/>
</dbReference>
<feature type="chain" id="PRO_5045724229" description="Lipoprotein" evidence="1">
    <location>
        <begin position="20"/>
        <end position="115"/>
    </location>
</feature>
<organism evidence="2 3">
    <name type="scientific">Pseudogemmobacter lacusdianii</name>
    <dbReference type="NCBI Taxonomy" id="3069608"/>
    <lineage>
        <taxon>Bacteria</taxon>
        <taxon>Pseudomonadati</taxon>
        <taxon>Pseudomonadota</taxon>
        <taxon>Alphaproteobacteria</taxon>
        <taxon>Rhodobacterales</taxon>
        <taxon>Paracoccaceae</taxon>
        <taxon>Pseudogemmobacter</taxon>
    </lineage>
</organism>
<sequence>MRRLLPMVLLLAACAAPVASPGLRSVKLSQEALTLTLTNGTRCWVDWRQAPVGRMEACGQGYGYAVTVADNPNVLRQLVEGVVLALGASAVLAPMAEVVITGPGGTDQIYRFPER</sequence>
<accession>A0ABU0VZT6</accession>
<feature type="signal peptide" evidence="1">
    <location>
        <begin position="1"/>
        <end position="19"/>
    </location>
</feature>
<evidence type="ECO:0000313" key="3">
    <source>
        <dbReference type="Proteomes" id="UP001239680"/>
    </source>
</evidence>
<gene>
    <name evidence="2" type="ORF">Q9295_12920</name>
</gene>
<evidence type="ECO:0008006" key="4">
    <source>
        <dbReference type="Google" id="ProtNLM"/>
    </source>
</evidence>
<dbReference type="EMBL" id="JAVDBT010000012">
    <property type="protein sequence ID" value="MDQ2067272.1"/>
    <property type="molecule type" value="Genomic_DNA"/>
</dbReference>
<proteinExistence type="predicted"/>